<evidence type="ECO:0000256" key="1">
    <source>
        <dbReference type="ARBA" id="ARBA00044955"/>
    </source>
</evidence>
<accession>A0A9P9E2K3</accession>
<dbReference type="Proteomes" id="UP000717696">
    <property type="component" value="Unassembled WGS sequence"/>
</dbReference>
<protein>
    <submittedName>
        <fullName evidence="4">Peptidoglycan-binding LysM</fullName>
    </submittedName>
</protein>
<evidence type="ECO:0000313" key="4">
    <source>
        <dbReference type="EMBL" id="KAH7129898.1"/>
    </source>
</evidence>
<dbReference type="Pfam" id="PF01476">
    <property type="entry name" value="LysM"/>
    <property type="match status" value="1"/>
</dbReference>
<feature type="domain" description="LysM" evidence="3">
    <location>
        <begin position="125"/>
        <end position="169"/>
    </location>
</feature>
<comment type="caution">
    <text evidence="4">The sequence shown here is derived from an EMBL/GenBank/DDBJ whole genome shotgun (WGS) entry which is preliminary data.</text>
</comment>
<dbReference type="PROSITE" id="PS51782">
    <property type="entry name" value="LYSM"/>
    <property type="match status" value="1"/>
</dbReference>
<dbReference type="EMBL" id="JAGMUU010000020">
    <property type="protein sequence ID" value="KAH7129898.1"/>
    <property type="molecule type" value="Genomic_DNA"/>
</dbReference>
<dbReference type="AlphaFoldDB" id="A0A9P9E2K3"/>
<keyword evidence="2" id="KW-0472">Membrane</keyword>
<dbReference type="CDD" id="cd00118">
    <property type="entry name" value="LysM"/>
    <property type="match status" value="1"/>
</dbReference>
<evidence type="ECO:0000259" key="3">
    <source>
        <dbReference type="PROSITE" id="PS51782"/>
    </source>
</evidence>
<dbReference type="InterPro" id="IPR036779">
    <property type="entry name" value="LysM_dom_sf"/>
</dbReference>
<gene>
    <name evidence="4" type="ORF">B0J13DRAFT_133288</name>
</gene>
<dbReference type="Gene3D" id="3.10.350.10">
    <property type="entry name" value="LysM domain"/>
    <property type="match status" value="1"/>
</dbReference>
<organism evidence="4 5">
    <name type="scientific">Dactylonectria estremocensis</name>
    <dbReference type="NCBI Taxonomy" id="1079267"/>
    <lineage>
        <taxon>Eukaryota</taxon>
        <taxon>Fungi</taxon>
        <taxon>Dikarya</taxon>
        <taxon>Ascomycota</taxon>
        <taxon>Pezizomycotina</taxon>
        <taxon>Sordariomycetes</taxon>
        <taxon>Hypocreomycetidae</taxon>
        <taxon>Hypocreales</taxon>
        <taxon>Nectriaceae</taxon>
        <taxon>Dactylonectria</taxon>
    </lineage>
</organism>
<name>A0A9P9E2K3_9HYPO</name>
<dbReference type="SMART" id="SM00257">
    <property type="entry name" value="LysM"/>
    <property type="match status" value="1"/>
</dbReference>
<reference evidence="4" key="1">
    <citation type="journal article" date="2021" name="Nat. Commun.">
        <title>Genetic determinants of endophytism in the Arabidopsis root mycobiome.</title>
        <authorList>
            <person name="Mesny F."/>
            <person name="Miyauchi S."/>
            <person name="Thiergart T."/>
            <person name="Pickel B."/>
            <person name="Atanasova L."/>
            <person name="Karlsson M."/>
            <person name="Huettel B."/>
            <person name="Barry K.W."/>
            <person name="Haridas S."/>
            <person name="Chen C."/>
            <person name="Bauer D."/>
            <person name="Andreopoulos W."/>
            <person name="Pangilinan J."/>
            <person name="LaButti K."/>
            <person name="Riley R."/>
            <person name="Lipzen A."/>
            <person name="Clum A."/>
            <person name="Drula E."/>
            <person name="Henrissat B."/>
            <person name="Kohler A."/>
            <person name="Grigoriev I.V."/>
            <person name="Martin F.M."/>
            <person name="Hacquard S."/>
        </authorList>
    </citation>
    <scope>NUCLEOTIDE SEQUENCE</scope>
    <source>
        <strain evidence="4">MPI-CAGE-AT-0021</strain>
    </source>
</reference>
<keyword evidence="5" id="KW-1185">Reference proteome</keyword>
<keyword evidence="2" id="KW-0812">Transmembrane</keyword>
<keyword evidence="2" id="KW-1133">Transmembrane helix</keyword>
<comment type="similarity">
    <text evidence="1">Belongs to the secreted LysM effector family.</text>
</comment>
<dbReference type="OrthoDB" id="2107166at2759"/>
<dbReference type="InterPro" id="IPR018392">
    <property type="entry name" value="LysM"/>
</dbReference>
<sequence>MSRFSQYDTDEERLPEGMSRVGYDADTQVYTFRDADGSYWESAPGNQYGHLTKVSDGDGDDDTAPFLAPTAHAGSKLSWRTEMGPLLNFGVLIGLFLIFLFWFLHWSARSSAPGKPVPACADGTTSYAVQGGDTCWDIADKHGLSVDDLLKTNDGLDCDALRVDSRICLPTTPPNDDGDDDVKEPAV</sequence>
<dbReference type="SUPFAM" id="SSF54106">
    <property type="entry name" value="LysM domain"/>
    <property type="match status" value="1"/>
</dbReference>
<evidence type="ECO:0000256" key="2">
    <source>
        <dbReference type="SAM" id="Phobius"/>
    </source>
</evidence>
<feature type="transmembrane region" description="Helical" evidence="2">
    <location>
        <begin position="86"/>
        <end position="106"/>
    </location>
</feature>
<evidence type="ECO:0000313" key="5">
    <source>
        <dbReference type="Proteomes" id="UP000717696"/>
    </source>
</evidence>
<proteinExistence type="inferred from homology"/>